<dbReference type="GO" id="GO:0005886">
    <property type="term" value="C:plasma membrane"/>
    <property type="evidence" value="ECO:0007669"/>
    <property type="project" value="UniProtKB-SubCell"/>
</dbReference>
<accession>A0A8D2L3Z8</accession>
<dbReference type="InterPro" id="IPR017452">
    <property type="entry name" value="GPCR_Rhodpsn_7TM"/>
</dbReference>
<dbReference type="InterPro" id="IPR000725">
    <property type="entry name" value="Olfact_rcpt"/>
</dbReference>
<feature type="transmembrane region" description="Helical" evidence="13">
    <location>
        <begin position="244"/>
        <end position="266"/>
    </location>
</feature>
<dbReference type="InterPro" id="IPR050516">
    <property type="entry name" value="Olfactory_GPCR"/>
</dbReference>
<keyword evidence="7 13" id="KW-1133">Transmembrane helix</keyword>
<protein>
    <recommendedName>
        <fullName evidence="13">Olfactory receptor</fullName>
    </recommendedName>
</protein>
<proteinExistence type="inferred from homology"/>
<evidence type="ECO:0000256" key="10">
    <source>
        <dbReference type="ARBA" id="ARBA00023170"/>
    </source>
</evidence>
<dbReference type="GO" id="GO:0004930">
    <property type="term" value="F:G protein-coupled receptor activity"/>
    <property type="evidence" value="ECO:0007669"/>
    <property type="project" value="UniProtKB-KW"/>
</dbReference>
<evidence type="ECO:0000256" key="1">
    <source>
        <dbReference type="ARBA" id="ARBA00002936"/>
    </source>
</evidence>
<keyword evidence="6 13" id="KW-0552">Olfaction</keyword>
<evidence type="ECO:0000256" key="11">
    <source>
        <dbReference type="ARBA" id="ARBA00023224"/>
    </source>
</evidence>
<dbReference type="Ensembl" id="ENSVKKT00000016741.1">
    <property type="protein sequence ID" value="ENSVKKP00000016344.1"/>
    <property type="gene ID" value="ENSVKKG00000011148.1"/>
</dbReference>
<keyword evidence="8 12" id="KW-0297">G-protein coupled receptor</keyword>
<keyword evidence="10 12" id="KW-0675">Receptor</keyword>
<dbReference type="GO" id="GO:0004984">
    <property type="term" value="F:olfactory receptor activity"/>
    <property type="evidence" value="ECO:0007669"/>
    <property type="project" value="InterPro"/>
</dbReference>
<feature type="transmembrane region" description="Helical" evidence="13">
    <location>
        <begin position="103"/>
        <end position="125"/>
    </location>
</feature>
<evidence type="ECO:0000256" key="7">
    <source>
        <dbReference type="ARBA" id="ARBA00022989"/>
    </source>
</evidence>
<dbReference type="PRINTS" id="PR00245">
    <property type="entry name" value="OLFACTORYR"/>
</dbReference>
<keyword evidence="5 12" id="KW-0812">Transmembrane</keyword>
<dbReference type="Proteomes" id="UP000694545">
    <property type="component" value="Unplaced"/>
</dbReference>
<reference evidence="15" key="1">
    <citation type="submission" date="2025-08" db="UniProtKB">
        <authorList>
            <consortium name="Ensembl"/>
        </authorList>
    </citation>
    <scope>IDENTIFICATION</scope>
</reference>
<dbReference type="PROSITE" id="PS00237">
    <property type="entry name" value="G_PROTEIN_RECEP_F1_1"/>
    <property type="match status" value="1"/>
</dbReference>
<feature type="domain" description="G-protein coupled receptors family 1 profile" evidence="14">
    <location>
        <begin position="46"/>
        <end position="296"/>
    </location>
</feature>
<dbReference type="SUPFAM" id="SSF81321">
    <property type="entry name" value="Family A G protein-coupled receptor-like"/>
    <property type="match status" value="1"/>
</dbReference>
<sequence length="336" mass="37883">MVLQEEHQLNSSTASGFLLLEFSTVFELQILHFIGFLVFYLTAVVGNLLIISAVASDQHLHTPMYFFLMNLAIQDVGQVSVIFPKAMANSLMNSRHISFSGCVAQVLFFIFFIASDFFLLTVMAYDRYVAICYPLQYQSLMNKQACIQMIATVWIFGLFYAMLHTGGTFVPPFCSNIVNQFFCEIPQLLKLACSNLYLTEIGILFVSALFSSGCFIFIVVSYAYIFTAVAVLRMPSAQGRQKAFSTCVPHLMVLFLFLFSGFFAYLKPTSNSNSPLNLAFAMIYFMVPPLMNPVIYSMRNRDIKDALSKMLGLQSSSSCVFSILFMQKCKHKHNQS</sequence>
<keyword evidence="16" id="KW-1185">Reference proteome</keyword>
<keyword evidence="9 13" id="KW-0472">Membrane</keyword>
<dbReference type="InterPro" id="IPR000276">
    <property type="entry name" value="GPCR_Rhodpsn"/>
</dbReference>
<evidence type="ECO:0000256" key="5">
    <source>
        <dbReference type="ARBA" id="ARBA00022692"/>
    </source>
</evidence>
<evidence type="ECO:0000256" key="13">
    <source>
        <dbReference type="RuleBase" id="RU363047"/>
    </source>
</evidence>
<evidence type="ECO:0000313" key="16">
    <source>
        <dbReference type="Proteomes" id="UP000694545"/>
    </source>
</evidence>
<dbReference type="OMA" id="VACVWIS"/>
<comment type="subcellular location">
    <subcellularLocation>
        <location evidence="2 13">Cell membrane</location>
        <topology evidence="2 13">Multi-pass membrane protein</topology>
    </subcellularLocation>
</comment>
<dbReference type="FunFam" id="1.20.1070.10:FF:000037">
    <property type="entry name" value="Olfactory receptor"/>
    <property type="match status" value="1"/>
</dbReference>
<dbReference type="CDD" id="cd15227">
    <property type="entry name" value="7tmA_OR14-like"/>
    <property type="match status" value="1"/>
</dbReference>
<feature type="transmembrane region" description="Helical" evidence="13">
    <location>
        <begin position="201"/>
        <end position="232"/>
    </location>
</feature>
<keyword evidence="4 13" id="KW-0716">Sensory transduction</keyword>
<evidence type="ECO:0000313" key="15">
    <source>
        <dbReference type="Ensembl" id="ENSVKKP00000016344.1"/>
    </source>
</evidence>
<evidence type="ECO:0000256" key="3">
    <source>
        <dbReference type="ARBA" id="ARBA00022475"/>
    </source>
</evidence>
<evidence type="ECO:0000256" key="12">
    <source>
        <dbReference type="RuleBase" id="RU000688"/>
    </source>
</evidence>
<dbReference type="AlphaFoldDB" id="A0A8D2L3Z8"/>
<feature type="transmembrane region" description="Helical" evidence="13">
    <location>
        <begin position="145"/>
        <end position="163"/>
    </location>
</feature>
<dbReference type="Gene3D" id="1.20.1070.10">
    <property type="entry name" value="Rhodopsin 7-helix transmembrane proteins"/>
    <property type="match status" value="1"/>
</dbReference>
<comment type="function">
    <text evidence="1">Odorant receptor.</text>
</comment>
<dbReference type="Pfam" id="PF13853">
    <property type="entry name" value="7tm_4"/>
    <property type="match status" value="1"/>
</dbReference>
<comment type="similarity">
    <text evidence="12">Belongs to the G-protein coupled receptor 1 family.</text>
</comment>
<reference evidence="15" key="2">
    <citation type="submission" date="2025-09" db="UniProtKB">
        <authorList>
            <consortium name="Ensembl"/>
        </authorList>
    </citation>
    <scope>IDENTIFICATION</scope>
</reference>
<name>A0A8D2L3Z8_VARKO</name>
<evidence type="ECO:0000256" key="2">
    <source>
        <dbReference type="ARBA" id="ARBA00004651"/>
    </source>
</evidence>
<feature type="transmembrane region" description="Helical" evidence="13">
    <location>
        <begin position="30"/>
        <end position="52"/>
    </location>
</feature>
<evidence type="ECO:0000259" key="14">
    <source>
        <dbReference type="PROSITE" id="PS50262"/>
    </source>
</evidence>
<evidence type="ECO:0000256" key="6">
    <source>
        <dbReference type="ARBA" id="ARBA00022725"/>
    </source>
</evidence>
<evidence type="ECO:0000256" key="8">
    <source>
        <dbReference type="ARBA" id="ARBA00023040"/>
    </source>
</evidence>
<keyword evidence="11 12" id="KW-0807">Transducer</keyword>
<keyword evidence="3 13" id="KW-1003">Cell membrane</keyword>
<dbReference type="PANTHER" id="PTHR26452">
    <property type="entry name" value="OLFACTORY RECEPTOR"/>
    <property type="match status" value="1"/>
</dbReference>
<dbReference type="PROSITE" id="PS50262">
    <property type="entry name" value="G_PROTEIN_RECEP_F1_2"/>
    <property type="match status" value="1"/>
</dbReference>
<evidence type="ECO:0000256" key="4">
    <source>
        <dbReference type="ARBA" id="ARBA00022606"/>
    </source>
</evidence>
<feature type="transmembrane region" description="Helical" evidence="13">
    <location>
        <begin position="64"/>
        <end position="83"/>
    </location>
</feature>
<evidence type="ECO:0000256" key="9">
    <source>
        <dbReference type="ARBA" id="ARBA00023136"/>
    </source>
</evidence>
<dbReference type="PRINTS" id="PR00237">
    <property type="entry name" value="GPCRRHODOPSN"/>
</dbReference>
<organism evidence="15 16">
    <name type="scientific">Varanus komodoensis</name>
    <name type="common">Komodo dragon</name>
    <dbReference type="NCBI Taxonomy" id="61221"/>
    <lineage>
        <taxon>Eukaryota</taxon>
        <taxon>Metazoa</taxon>
        <taxon>Chordata</taxon>
        <taxon>Craniata</taxon>
        <taxon>Vertebrata</taxon>
        <taxon>Euteleostomi</taxon>
        <taxon>Lepidosauria</taxon>
        <taxon>Squamata</taxon>
        <taxon>Bifurcata</taxon>
        <taxon>Unidentata</taxon>
        <taxon>Episquamata</taxon>
        <taxon>Toxicofera</taxon>
        <taxon>Anguimorpha</taxon>
        <taxon>Paleoanguimorpha</taxon>
        <taxon>Varanoidea</taxon>
        <taxon>Varanidae</taxon>
        <taxon>Varanus</taxon>
    </lineage>
</organism>
<feature type="transmembrane region" description="Helical" evidence="13">
    <location>
        <begin position="278"/>
        <end position="298"/>
    </location>
</feature>